<gene>
    <name evidence="1" type="ORF">DHETER_LOCUS4714</name>
</gene>
<reference evidence="1" key="1">
    <citation type="submission" date="2021-06" db="EMBL/GenBank/DDBJ databases">
        <authorList>
            <person name="Kallberg Y."/>
            <person name="Tangrot J."/>
            <person name="Rosling A."/>
        </authorList>
    </citation>
    <scope>NUCLEOTIDE SEQUENCE</scope>
    <source>
        <strain evidence="1">IL203A</strain>
    </source>
</reference>
<feature type="non-terminal residue" evidence="1">
    <location>
        <position position="1"/>
    </location>
</feature>
<organism evidence="1 2">
    <name type="scientific">Dentiscutata heterogama</name>
    <dbReference type="NCBI Taxonomy" id="1316150"/>
    <lineage>
        <taxon>Eukaryota</taxon>
        <taxon>Fungi</taxon>
        <taxon>Fungi incertae sedis</taxon>
        <taxon>Mucoromycota</taxon>
        <taxon>Glomeromycotina</taxon>
        <taxon>Glomeromycetes</taxon>
        <taxon>Diversisporales</taxon>
        <taxon>Gigasporaceae</taxon>
        <taxon>Dentiscutata</taxon>
    </lineage>
</organism>
<keyword evidence="2" id="KW-1185">Reference proteome</keyword>
<dbReference type="EMBL" id="CAJVPU010004847">
    <property type="protein sequence ID" value="CAG8538913.1"/>
    <property type="molecule type" value="Genomic_DNA"/>
</dbReference>
<proteinExistence type="predicted"/>
<accession>A0ACA9LLY8</accession>
<evidence type="ECO:0000313" key="1">
    <source>
        <dbReference type="EMBL" id="CAG8538913.1"/>
    </source>
</evidence>
<evidence type="ECO:0000313" key="2">
    <source>
        <dbReference type="Proteomes" id="UP000789702"/>
    </source>
</evidence>
<comment type="caution">
    <text evidence="1">The sequence shown here is derived from an EMBL/GenBank/DDBJ whole genome shotgun (WGS) entry which is preliminary data.</text>
</comment>
<sequence>FLFSLNDLDNPQSAKLGRVTNSDYAVYCHNYCGPTFGGSPALGGGSLFGSGSTPGGGSLFRSSSTLGGGIGNIQTSRDSHDLHVPNNGNIWQCNVYSYPDIGIPNSFTISDYEVFQVIKN</sequence>
<name>A0ACA9LLY8_9GLOM</name>
<protein>
    <submittedName>
        <fullName evidence="1">15324_t:CDS:1</fullName>
    </submittedName>
</protein>
<dbReference type="Proteomes" id="UP000789702">
    <property type="component" value="Unassembled WGS sequence"/>
</dbReference>